<dbReference type="Proteomes" id="UP000018050">
    <property type="component" value="Unassembled WGS sequence"/>
</dbReference>
<keyword evidence="3" id="KW-1185">Reference proteome</keyword>
<dbReference type="RefSeq" id="XP_013248889.1">
    <property type="nucleotide sequence ID" value="XM_013393435.1"/>
</dbReference>
<evidence type="ECO:0000256" key="1">
    <source>
        <dbReference type="SAM" id="MobiDB-lite"/>
    </source>
</evidence>
<proteinExistence type="predicted"/>
<dbReference type="EMBL" id="HG671609">
    <property type="protein sequence ID" value="CDI81375.1"/>
    <property type="molecule type" value="Genomic_DNA"/>
</dbReference>
<feature type="region of interest" description="Disordered" evidence="1">
    <location>
        <begin position="88"/>
        <end position="109"/>
    </location>
</feature>
<protein>
    <submittedName>
        <fullName evidence="2">Uncharacterized protein</fullName>
    </submittedName>
</protein>
<reference evidence="2" key="1">
    <citation type="submission" date="2013-10" db="EMBL/GenBank/DDBJ databases">
        <title>Genomic analysis of the causative agents of coccidiosis in chickens.</title>
        <authorList>
            <person name="Reid A.J."/>
            <person name="Blake D."/>
            <person name="Billington K."/>
            <person name="Browne H."/>
            <person name="Dunn M."/>
            <person name="Hung S."/>
            <person name="Kawahara F."/>
            <person name="Miranda-Saavedra D."/>
            <person name="Mourier T."/>
            <person name="Nagra H."/>
            <person name="Otto T.D."/>
            <person name="Rawlings N."/>
            <person name="Sanchez A."/>
            <person name="Sanders M."/>
            <person name="Subramaniam C."/>
            <person name="Tay Y."/>
            <person name="Dear P."/>
            <person name="Doerig C."/>
            <person name="Gruber A."/>
            <person name="Parkinson J."/>
            <person name="Shirley M."/>
            <person name="Wan K.L."/>
            <person name="Berriman M."/>
            <person name="Tomley F."/>
            <person name="Pain A."/>
        </authorList>
    </citation>
    <scope>NUCLEOTIDE SEQUENCE</scope>
    <source>
        <strain evidence="2">Houghton</strain>
    </source>
</reference>
<dbReference type="GeneID" id="25274130"/>
<feature type="non-terminal residue" evidence="2">
    <location>
        <position position="202"/>
    </location>
</feature>
<evidence type="ECO:0000313" key="2">
    <source>
        <dbReference type="EMBL" id="CDI81375.1"/>
    </source>
</evidence>
<name>U6GMG8_EIMAC</name>
<dbReference type="VEuPathDB" id="ToxoDB:EAH_00060600"/>
<dbReference type="AlphaFoldDB" id="U6GMG8"/>
<gene>
    <name evidence="2" type="ORF">EAH_00060600</name>
</gene>
<reference evidence="2" key="2">
    <citation type="submission" date="2013-10" db="EMBL/GenBank/DDBJ databases">
        <authorList>
            <person name="Aslett M."/>
        </authorList>
    </citation>
    <scope>NUCLEOTIDE SEQUENCE</scope>
    <source>
        <strain evidence="2">Houghton</strain>
    </source>
</reference>
<evidence type="ECO:0000313" key="3">
    <source>
        <dbReference type="Proteomes" id="UP000018050"/>
    </source>
</evidence>
<sequence length="202" mass="21688">MRKRITRFSLPRRLASRWGGETCELFDPSSTESRADTFSTATGTPNLQDAGIQLFPGLTPVNELEAEIQDAFSVEVTAGAAARLFRAETGEQVTPHGKQASRKRRSEDAFGEEDWGKLLILEVPLDDGQLQPASPLDPELDALIDAVLHGSENPLDEPALSPADEPQISELLDLAVGSWPTTLAAASGLDGRAPSSNVDEEP</sequence>
<organism evidence="2 3">
    <name type="scientific">Eimeria acervulina</name>
    <name type="common">Coccidian parasite</name>
    <dbReference type="NCBI Taxonomy" id="5801"/>
    <lineage>
        <taxon>Eukaryota</taxon>
        <taxon>Sar</taxon>
        <taxon>Alveolata</taxon>
        <taxon>Apicomplexa</taxon>
        <taxon>Conoidasida</taxon>
        <taxon>Coccidia</taxon>
        <taxon>Eucoccidiorida</taxon>
        <taxon>Eimeriorina</taxon>
        <taxon>Eimeriidae</taxon>
        <taxon>Eimeria</taxon>
    </lineage>
</organism>
<accession>U6GMG8</accession>